<reference evidence="1 2" key="1">
    <citation type="submission" date="2019-08" db="EMBL/GenBank/DDBJ databases">
        <title>Antarcticibacterium arcticum sp. nov., a bacterium isolated from marine sediment of the Canadian Beaufort Sea.</title>
        <authorList>
            <person name="Lee Y.M."/>
            <person name="Baek K."/>
            <person name="Lee D.-H."/>
            <person name="Shin S.C."/>
            <person name="Jin Y.K."/>
            <person name="Park Y."/>
        </authorList>
    </citation>
    <scope>NUCLEOTIDE SEQUENCE [LARGE SCALE GENOMIC DNA]</scope>
    <source>
        <strain evidence="1 2">PAMC 28998</strain>
    </source>
</reference>
<protein>
    <submittedName>
        <fullName evidence="1">DUF3982 domain-containing protein</fullName>
    </submittedName>
</protein>
<name>A0A5B8YQT3_9FLAO</name>
<dbReference type="Proteomes" id="UP000321954">
    <property type="component" value="Chromosome"/>
</dbReference>
<accession>A0A5B8YQT3</accession>
<evidence type="ECO:0000313" key="1">
    <source>
        <dbReference type="EMBL" id="QED39093.1"/>
    </source>
</evidence>
<proteinExistence type="predicted"/>
<sequence>MHGVSAGVFPLMEKFKPKALVDN</sequence>
<dbReference type="AlphaFoldDB" id="A0A5B8YQT3"/>
<keyword evidence="2" id="KW-1185">Reference proteome</keyword>
<organism evidence="1 2">
    <name type="scientific">Antarcticibacterium arcticum</name>
    <dbReference type="NCBI Taxonomy" id="2585771"/>
    <lineage>
        <taxon>Bacteria</taxon>
        <taxon>Pseudomonadati</taxon>
        <taxon>Bacteroidota</taxon>
        <taxon>Flavobacteriia</taxon>
        <taxon>Flavobacteriales</taxon>
        <taxon>Flavobacteriaceae</taxon>
        <taxon>Antarcticibacterium</taxon>
    </lineage>
</organism>
<evidence type="ECO:0000313" key="2">
    <source>
        <dbReference type="Proteomes" id="UP000321954"/>
    </source>
</evidence>
<gene>
    <name evidence="1" type="ORF">FK178_08780</name>
</gene>
<dbReference type="KEGG" id="anp:FK178_08780"/>
<dbReference type="EMBL" id="CP042476">
    <property type="protein sequence ID" value="QED39093.1"/>
    <property type="molecule type" value="Genomic_DNA"/>
</dbReference>